<dbReference type="GO" id="GO:0043718">
    <property type="term" value="F:2-hydroxymethylglutarate dehydrogenase activity"/>
    <property type="evidence" value="ECO:0007669"/>
    <property type="project" value="UniProtKB-EC"/>
</dbReference>
<name>A0AAJ5C078_9SPHI</name>
<dbReference type="RefSeq" id="WP_093096093.1">
    <property type="nucleotide sequence ID" value="NZ_FNGK01000001.1"/>
</dbReference>
<dbReference type="PANTHER" id="PTHR22981:SF7">
    <property type="entry name" value="3-HYDROXYISOBUTYRATE DEHYDROGENASE, MITOCHONDRIAL"/>
    <property type="match status" value="1"/>
</dbReference>
<dbReference type="KEGG" id="smiz:4412673_01910"/>
<dbReference type="Gene3D" id="1.10.1040.10">
    <property type="entry name" value="N-(1-d-carboxylethyl)-l-norvaline Dehydrogenase, domain 2"/>
    <property type="match status" value="1"/>
</dbReference>
<dbReference type="SUPFAM" id="SSF51735">
    <property type="entry name" value="NAD(P)-binding Rossmann-fold domains"/>
    <property type="match status" value="1"/>
</dbReference>
<dbReference type="PROSITE" id="PS00895">
    <property type="entry name" value="3_HYDROXYISOBUT_DH"/>
    <property type="match status" value="1"/>
</dbReference>
<dbReference type="InterPro" id="IPR015815">
    <property type="entry name" value="HIBADH-related"/>
</dbReference>
<protein>
    <submittedName>
        <fullName evidence="6">2-(Hydroxymethyl)glutarate dehydrogenase</fullName>
        <ecNumber evidence="6">1.1.1.291</ecNumber>
    </submittedName>
</protein>
<dbReference type="EC" id="1.1.1.291" evidence="6"/>
<dbReference type="PIRSF" id="PIRSF000103">
    <property type="entry name" value="HIBADH"/>
    <property type="match status" value="1"/>
</dbReference>
<gene>
    <name evidence="6" type="primary">Hgd</name>
    <name evidence="6" type="ORF">SAMEA4412673_01910</name>
</gene>
<dbReference type="Proteomes" id="UP000215355">
    <property type="component" value="Chromosome 1"/>
</dbReference>
<dbReference type="InterPro" id="IPR006115">
    <property type="entry name" value="6PGDH_NADP-bd"/>
</dbReference>
<evidence type="ECO:0000256" key="2">
    <source>
        <dbReference type="ARBA" id="ARBA00023027"/>
    </source>
</evidence>
<proteinExistence type="predicted"/>
<dbReference type="AlphaFoldDB" id="A0AAJ5C078"/>
<keyword evidence="1 6" id="KW-0560">Oxidoreductase</keyword>
<reference evidence="6 7" key="1">
    <citation type="submission" date="2017-06" db="EMBL/GenBank/DDBJ databases">
        <authorList>
            <consortium name="Pathogen Informatics"/>
        </authorList>
    </citation>
    <scope>NUCLEOTIDE SEQUENCE [LARGE SCALE GENOMIC DNA]</scope>
    <source>
        <strain evidence="6 7">NCTC12149</strain>
    </source>
</reference>
<feature type="domain" description="3-hydroxyisobutyrate dehydrogenase-like NAD-binding" evidence="5">
    <location>
        <begin position="164"/>
        <end position="278"/>
    </location>
</feature>
<sequence length="288" mass="31416">MDKKDKIGFIGLGNMGKPMAKNLEKAGLDLYVYNRTPEKMQDFAEKSSPCNDIGTLVKNCDIIFTMLTNDDAVHAVYETILSMDIKGKLFVDMSTISQDASKTISEITKAKGARFIDAPVAGSTQPAKEGTLIFMVGAEEEDKQRVMPYLELMGKEVKYMGKNGKGVSAKLCINYYLSILYQGMAETVLFAEKLGITREDMMSIINESASGSGASKVKTASIIKNEFPAAFSVDLMLKDVKLAVDAGADYPLTQDVLKTYQGAKDAGFATMDVMSIIPFIKEHGNLES</sequence>
<organism evidence="6 7">
    <name type="scientific">Sphingobacterium mizutaii</name>
    <dbReference type="NCBI Taxonomy" id="1010"/>
    <lineage>
        <taxon>Bacteria</taxon>
        <taxon>Pseudomonadati</taxon>
        <taxon>Bacteroidota</taxon>
        <taxon>Sphingobacteriia</taxon>
        <taxon>Sphingobacteriales</taxon>
        <taxon>Sphingobacteriaceae</taxon>
        <taxon>Sphingobacterium</taxon>
    </lineage>
</organism>
<dbReference type="Gene3D" id="3.40.50.720">
    <property type="entry name" value="NAD(P)-binding Rossmann-like Domain"/>
    <property type="match status" value="1"/>
</dbReference>
<feature type="domain" description="6-phosphogluconate dehydrogenase NADP-binding" evidence="4">
    <location>
        <begin position="6"/>
        <end position="161"/>
    </location>
</feature>
<dbReference type="InterPro" id="IPR013328">
    <property type="entry name" value="6PGD_dom2"/>
</dbReference>
<dbReference type="Pfam" id="PF14833">
    <property type="entry name" value="NAD_binding_11"/>
    <property type="match status" value="1"/>
</dbReference>
<dbReference type="PANTHER" id="PTHR22981">
    <property type="entry name" value="3-HYDROXYISOBUTYRATE DEHYDROGENASE-RELATED"/>
    <property type="match status" value="1"/>
</dbReference>
<accession>A0AAJ5C078</accession>
<evidence type="ECO:0000313" key="7">
    <source>
        <dbReference type="Proteomes" id="UP000215355"/>
    </source>
</evidence>
<dbReference type="GO" id="GO:0050661">
    <property type="term" value="F:NADP binding"/>
    <property type="evidence" value="ECO:0007669"/>
    <property type="project" value="InterPro"/>
</dbReference>
<dbReference type="GO" id="GO:0016054">
    <property type="term" value="P:organic acid catabolic process"/>
    <property type="evidence" value="ECO:0007669"/>
    <property type="project" value="UniProtKB-ARBA"/>
</dbReference>
<dbReference type="GO" id="GO:0051287">
    <property type="term" value="F:NAD binding"/>
    <property type="evidence" value="ECO:0007669"/>
    <property type="project" value="InterPro"/>
</dbReference>
<dbReference type="InterPro" id="IPR008927">
    <property type="entry name" value="6-PGluconate_DH-like_C_sf"/>
</dbReference>
<keyword evidence="2" id="KW-0520">NAD</keyword>
<feature type="active site" evidence="3">
    <location>
        <position position="170"/>
    </location>
</feature>
<dbReference type="InterPro" id="IPR002204">
    <property type="entry name" value="3-OH-isobutyrate_DH-rel_CS"/>
</dbReference>
<dbReference type="InterPro" id="IPR036291">
    <property type="entry name" value="NAD(P)-bd_dom_sf"/>
</dbReference>
<evidence type="ECO:0000313" key="6">
    <source>
        <dbReference type="EMBL" id="SNV49918.1"/>
    </source>
</evidence>
<dbReference type="SUPFAM" id="SSF48179">
    <property type="entry name" value="6-phosphogluconate dehydrogenase C-terminal domain-like"/>
    <property type="match status" value="1"/>
</dbReference>
<dbReference type="InterPro" id="IPR029154">
    <property type="entry name" value="HIBADH-like_NADP-bd"/>
</dbReference>
<dbReference type="EMBL" id="LT906468">
    <property type="protein sequence ID" value="SNV49918.1"/>
    <property type="molecule type" value="Genomic_DNA"/>
</dbReference>
<evidence type="ECO:0000256" key="3">
    <source>
        <dbReference type="PIRSR" id="PIRSR000103-1"/>
    </source>
</evidence>
<evidence type="ECO:0000259" key="4">
    <source>
        <dbReference type="Pfam" id="PF03446"/>
    </source>
</evidence>
<dbReference type="Pfam" id="PF03446">
    <property type="entry name" value="NAD_binding_2"/>
    <property type="match status" value="1"/>
</dbReference>
<evidence type="ECO:0000259" key="5">
    <source>
        <dbReference type="Pfam" id="PF14833"/>
    </source>
</evidence>
<evidence type="ECO:0000256" key="1">
    <source>
        <dbReference type="ARBA" id="ARBA00023002"/>
    </source>
</evidence>